<comment type="caution">
    <text evidence="2">The sequence shown here is derived from an EMBL/GenBank/DDBJ whole genome shotgun (WGS) entry which is preliminary data.</text>
</comment>
<name>A0ABS6DR19_9MOLU</name>
<dbReference type="RefSeq" id="WP_216488736.1">
    <property type="nucleotide sequence ID" value="NZ_JAHMHH010000001.1"/>
</dbReference>
<keyword evidence="3" id="KW-1185">Reference proteome</keyword>
<organism evidence="2 3">
    <name type="scientific">Mycoplasma zalophi</name>
    <dbReference type="NCBI Taxonomy" id="191287"/>
    <lineage>
        <taxon>Bacteria</taxon>
        <taxon>Bacillati</taxon>
        <taxon>Mycoplasmatota</taxon>
        <taxon>Mollicutes</taxon>
        <taxon>Mycoplasmataceae</taxon>
        <taxon>Mycoplasma</taxon>
    </lineage>
</organism>
<reference evidence="2" key="1">
    <citation type="submission" date="2021-06" db="EMBL/GenBank/DDBJ databases">
        <title>Novel Mycoplasma species detected in California sea lions (Zalophus californianus) from the USA.</title>
        <authorList>
            <person name="Volokhov D.V."/>
            <person name="Furtak V.A."/>
            <person name="Zagorodnyaya T.A."/>
        </authorList>
    </citation>
    <scope>NUCLEOTIDE SEQUENCE [LARGE SCALE GENOMIC DNA]</scope>
    <source>
        <strain evidence="2">CSL 5346</strain>
    </source>
</reference>
<dbReference type="InterPro" id="IPR046821">
    <property type="entry name" value="PDDEXK_11"/>
</dbReference>
<dbReference type="Pfam" id="PF20472">
    <property type="entry name" value="PDDEXK_11"/>
    <property type="match status" value="1"/>
</dbReference>
<evidence type="ECO:0000313" key="3">
    <source>
        <dbReference type="Proteomes" id="UP000718793"/>
    </source>
</evidence>
<sequence>MIKNGMGGANTKTGLVFEGKTDLATFISAQKDYKIVSQSKNIDSVFYKNEQVARIFRKYGFYEFLKEYKIEWKNIISQRILPDDSIFVIIKNTIYIIECKFQNVPGSTDEKLQTCDFKKKQYKKLLAKANIDVEYMYLLSSWFMQPRYKDVLDYIHSVGCDYYFEYIPLYKFGLPVPGDQKNTETEK</sequence>
<gene>
    <name evidence="2" type="ORF">KQ875_01605</name>
</gene>
<proteinExistence type="predicted"/>
<protein>
    <recommendedName>
        <fullName evidence="1">PD-(D/E)XK nuclease domain-containing protein</fullName>
    </recommendedName>
</protein>
<accession>A0ABS6DR19</accession>
<dbReference type="Proteomes" id="UP000718793">
    <property type="component" value="Unassembled WGS sequence"/>
</dbReference>
<dbReference type="EMBL" id="JAHMHH010000001">
    <property type="protein sequence ID" value="MBU4692290.1"/>
    <property type="molecule type" value="Genomic_DNA"/>
</dbReference>
<feature type="domain" description="PD-(D/E)XK nuclease" evidence="1">
    <location>
        <begin position="50"/>
        <end position="112"/>
    </location>
</feature>
<evidence type="ECO:0000259" key="1">
    <source>
        <dbReference type="Pfam" id="PF20472"/>
    </source>
</evidence>
<evidence type="ECO:0000313" key="2">
    <source>
        <dbReference type="EMBL" id="MBU4692290.1"/>
    </source>
</evidence>